<keyword evidence="1 3" id="KW-0732">Signal</keyword>
<protein>
    <submittedName>
        <fullName evidence="5">FISUMP domain-containing protein</fullName>
    </submittedName>
</protein>
<evidence type="ECO:0000313" key="6">
    <source>
        <dbReference type="Proteomes" id="UP001176891"/>
    </source>
</evidence>
<dbReference type="Pfam" id="PF18962">
    <property type="entry name" value="Por_Secre_tail"/>
    <property type="match status" value="1"/>
</dbReference>
<keyword evidence="6" id="KW-1185">Reference proteome</keyword>
<reference evidence="5" key="1">
    <citation type="submission" date="2023-07" db="EMBL/GenBank/DDBJ databases">
        <title>Two novel species in the genus Flavivirga.</title>
        <authorList>
            <person name="Kwon K."/>
        </authorList>
    </citation>
    <scope>NUCLEOTIDE SEQUENCE</scope>
    <source>
        <strain evidence="5">KACC 14157</strain>
    </source>
</reference>
<comment type="caution">
    <text evidence="5">The sequence shown here is derived from an EMBL/GenBank/DDBJ whole genome shotgun (WGS) entry which is preliminary data.</text>
</comment>
<organism evidence="5 6">
    <name type="scientific">Flavivirga amylovorans</name>
    <dbReference type="NCBI Taxonomy" id="870486"/>
    <lineage>
        <taxon>Bacteria</taxon>
        <taxon>Pseudomonadati</taxon>
        <taxon>Bacteroidota</taxon>
        <taxon>Flavobacteriia</taxon>
        <taxon>Flavobacteriales</taxon>
        <taxon>Flavobacteriaceae</taxon>
        <taxon>Flavivirga</taxon>
    </lineage>
</organism>
<feature type="chain" id="PRO_5045251770" evidence="3">
    <location>
        <begin position="28"/>
        <end position="328"/>
    </location>
</feature>
<name>A0ABT8WX34_9FLAO</name>
<evidence type="ECO:0000259" key="4">
    <source>
        <dbReference type="Pfam" id="PF18962"/>
    </source>
</evidence>
<evidence type="ECO:0000256" key="1">
    <source>
        <dbReference type="ARBA" id="ARBA00022729"/>
    </source>
</evidence>
<gene>
    <name evidence="5" type="ORF">Q4Q39_02370</name>
</gene>
<sequence length="328" mass="35798">MKQKDFKKEITTLSFAVLLSIANLSYAQRDTATDVVEVTTLTGRVWMDRNLGATQAATSSSDADSYGDIYQWGRGKDGHESRTSTTAAGPVAAGSEGSDFITRTSNNRDWLSTQDHERWQANHDTYTPCPVGYMVPTDAEWEAEVTAFIGSDTNNDNDVEQAFNSALKISASGQKNRSGVLGGVGVYARFWTSRAFSTGELSVSMYIRNGSLPGGDPQTRKLNAGRNFGAAVRCIKDATLSLEENVLKVGFKMYPNPITEGATLEFLASNKVTDIEVLIYDITGRLVHTQKEVVKSMVLPSHITTGIYLAKFVLNEGKANVVKELIVR</sequence>
<evidence type="ECO:0000313" key="5">
    <source>
        <dbReference type="EMBL" id="MDO5986238.1"/>
    </source>
</evidence>
<dbReference type="EMBL" id="JAUOEM010000001">
    <property type="protein sequence ID" value="MDO5986238.1"/>
    <property type="molecule type" value="Genomic_DNA"/>
</dbReference>
<feature type="region of interest" description="Disordered" evidence="2">
    <location>
        <begin position="74"/>
        <end position="106"/>
    </location>
</feature>
<accession>A0ABT8WX34</accession>
<evidence type="ECO:0000256" key="2">
    <source>
        <dbReference type="SAM" id="MobiDB-lite"/>
    </source>
</evidence>
<dbReference type="RefSeq" id="WP_303280759.1">
    <property type="nucleotide sequence ID" value="NZ_BAABCZ010000016.1"/>
</dbReference>
<evidence type="ECO:0000256" key="3">
    <source>
        <dbReference type="SAM" id="SignalP"/>
    </source>
</evidence>
<dbReference type="NCBIfam" id="TIGR04183">
    <property type="entry name" value="Por_Secre_tail"/>
    <property type="match status" value="1"/>
</dbReference>
<dbReference type="Proteomes" id="UP001176891">
    <property type="component" value="Unassembled WGS sequence"/>
</dbReference>
<proteinExistence type="predicted"/>
<feature type="domain" description="Secretion system C-terminal sorting" evidence="4">
    <location>
        <begin position="253"/>
        <end position="327"/>
    </location>
</feature>
<feature type="signal peptide" evidence="3">
    <location>
        <begin position="1"/>
        <end position="27"/>
    </location>
</feature>
<dbReference type="InterPro" id="IPR026444">
    <property type="entry name" value="Secre_tail"/>
</dbReference>